<feature type="non-terminal residue" evidence="1">
    <location>
        <position position="28"/>
    </location>
</feature>
<reference evidence="1" key="1">
    <citation type="submission" date="2018-05" db="EMBL/GenBank/DDBJ databases">
        <authorList>
            <person name="Lanie J.A."/>
            <person name="Ng W.-L."/>
            <person name="Kazmierczak K.M."/>
            <person name="Andrzejewski T.M."/>
            <person name="Davidsen T.M."/>
            <person name="Wayne K.J."/>
            <person name="Tettelin H."/>
            <person name="Glass J.I."/>
            <person name="Rusch D."/>
            <person name="Podicherti R."/>
            <person name="Tsui H.-C.T."/>
            <person name="Winkler M.E."/>
        </authorList>
    </citation>
    <scope>NUCLEOTIDE SEQUENCE</scope>
</reference>
<organism evidence="1">
    <name type="scientific">marine metagenome</name>
    <dbReference type="NCBI Taxonomy" id="408172"/>
    <lineage>
        <taxon>unclassified sequences</taxon>
        <taxon>metagenomes</taxon>
        <taxon>ecological metagenomes</taxon>
    </lineage>
</organism>
<proteinExistence type="predicted"/>
<accession>A0A382TFZ1</accession>
<sequence length="28" mass="3311">MTYHVKNYTSDELTINKEVLKEVIKLSN</sequence>
<protein>
    <submittedName>
        <fullName evidence="1">Uncharacterized protein</fullName>
    </submittedName>
</protein>
<dbReference type="EMBL" id="UINC01136341">
    <property type="protein sequence ID" value="SVD21049.1"/>
    <property type="molecule type" value="Genomic_DNA"/>
</dbReference>
<evidence type="ECO:0000313" key="1">
    <source>
        <dbReference type="EMBL" id="SVD21049.1"/>
    </source>
</evidence>
<dbReference type="AlphaFoldDB" id="A0A382TFZ1"/>
<gene>
    <name evidence="1" type="ORF">METZ01_LOCUS373903</name>
</gene>
<name>A0A382TFZ1_9ZZZZ</name>